<dbReference type="Gene3D" id="2.60.120.10">
    <property type="entry name" value="Jelly Rolls"/>
    <property type="match status" value="1"/>
</dbReference>
<name>A0ABP9BC62_9PSEU</name>
<proteinExistence type="predicted"/>
<dbReference type="PANTHER" id="PTHR36440:SF1">
    <property type="entry name" value="PUTATIVE (AFU_ORTHOLOGUE AFUA_8G07350)-RELATED"/>
    <property type="match status" value="1"/>
</dbReference>
<dbReference type="InterPro" id="IPR013096">
    <property type="entry name" value="Cupin_2"/>
</dbReference>
<evidence type="ECO:0000313" key="2">
    <source>
        <dbReference type="EMBL" id="GAA4792129.1"/>
    </source>
</evidence>
<keyword evidence="3" id="KW-1185">Reference proteome</keyword>
<evidence type="ECO:0000313" key="3">
    <source>
        <dbReference type="Proteomes" id="UP001500928"/>
    </source>
</evidence>
<accession>A0ABP9BC62</accession>
<dbReference type="InterPro" id="IPR053146">
    <property type="entry name" value="QDO-like"/>
</dbReference>
<protein>
    <recommendedName>
        <fullName evidence="1">Cupin type-2 domain-containing protein</fullName>
    </recommendedName>
</protein>
<organism evidence="2 3">
    <name type="scientific">Actinomycetospora chlora</name>
    <dbReference type="NCBI Taxonomy" id="663608"/>
    <lineage>
        <taxon>Bacteria</taxon>
        <taxon>Bacillati</taxon>
        <taxon>Actinomycetota</taxon>
        <taxon>Actinomycetes</taxon>
        <taxon>Pseudonocardiales</taxon>
        <taxon>Pseudonocardiaceae</taxon>
        <taxon>Actinomycetospora</taxon>
    </lineage>
</organism>
<comment type="caution">
    <text evidence="2">The sequence shown here is derived from an EMBL/GenBank/DDBJ whole genome shotgun (WGS) entry which is preliminary data.</text>
</comment>
<dbReference type="PANTHER" id="PTHR36440">
    <property type="entry name" value="PUTATIVE (AFU_ORTHOLOGUE AFUA_8G07350)-RELATED"/>
    <property type="match status" value="1"/>
</dbReference>
<dbReference type="SUPFAM" id="SSF51182">
    <property type="entry name" value="RmlC-like cupins"/>
    <property type="match status" value="1"/>
</dbReference>
<dbReference type="InterPro" id="IPR011051">
    <property type="entry name" value="RmlC_Cupin_sf"/>
</dbReference>
<dbReference type="Pfam" id="PF07883">
    <property type="entry name" value="Cupin_2"/>
    <property type="match status" value="1"/>
</dbReference>
<gene>
    <name evidence="2" type="ORF">GCM10023200_29350</name>
</gene>
<dbReference type="RefSeq" id="WP_345415919.1">
    <property type="nucleotide sequence ID" value="NZ_BAABHO010000021.1"/>
</dbReference>
<evidence type="ECO:0000259" key="1">
    <source>
        <dbReference type="Pfam" id="PF07883"/>
    </source>
</evidence>
<sequence length="162" mass="17466">MSFPTEVPDADPGTYRFRADVEQAGPAVFTAPSDAVGGGYGLFESAAVPGRWGAIPHYHTGFTEAFWVISGRLGVMSGTGWQVLGSGDFAHVPVNGVHGFHAVGDELARFLILFVPGAPREHYFRGLVDLFTRGAPPEEIDAFALTCDQVNLRDWPHEPIPT</sequence>
<dbReference type="InterPro" id="IPR014710">
    <property type="entry name" value="RmlC-like_jellyroll"/>
</dbReference>
<feature type="domain" description="Cupin type-2" evidence="1">
    <location>
        <begin position="49"/>
        <end position="113"/>
    </location>
</feature>
<dbReference type="Proteomes" id="UP001500928">
    <property type="component" value="Unassembled WGS sequence"/>
</dbReference>
<reference evidence="3" key="1">
    <citation type="journal article" date="2019" name="Int. J. Syst. Evol. Microbiol.">
        <title>The Global Catalogue of Microorganisms (GCM) 10K type strain sequencing project: providing services to taxonomists for standard genome sequencing and annotation.</title>
        <authorList>
            <consortium name="The Broad Institute Genomics Platform"/>
            <consortium name="The Broad Institute Genome Sequencing Center for Infectious Disease"/>
            <person name="Wu L."/>
            <person name="Ma J."/>
        </authorList>
    </citation>
    <scope>NUCLEOTIDE SEQUENCE [LARGE SCALE GENOMIC DNA]</scope>
    <source>
        <strain evidence="3">JCM 17979</strain>
    </source>
</reference>
<dbReference type="EMBL" id="BAABHO010000021">
    <property type="protein sequence ID" value="GAA4792129.1"/>
    <property type="molecule type" value="Genomic_DNA"/>
</dbReference>